<dbReference type="PANTHER" id="PTHR34875">
    <property type="entry name" value="UPF0237 PROTEIN MJ1558"/>
    <property type="match status" value="1"/>
</dbReference>
<dbReference type="PANTHER" id="PTHR34875:SF6">
    <property type="entry name" value="UPF0237 PROTEIN MJ1558"/>
    <property type="match status" value="1"/>
</dbReference>
<sequence length="193" mass="20399">MTQLVLTAIGEDREGLVSALARVVETQGGNWLDSQFARLAGTFAGIVLVEIQEERATALEAAVADLLSEVGWSIEVTRAPEGAVGARDRAPGSAMPHEQPLRVHLLGQDRPGMVHQVSRALAEQGVSIESFRSWTLDAPEGGGVLFEAEALVRLPGADGEAGDIEMVRRVLEPIANDLMVDLDLEDAAAPTGA</sequence>
<dbReference type="SUPFAM" id="SSF55021">
    <property type="entry name" value="ACT-like"/>
    <property type="match status" value="2"/>
</dbReference>
<accession>A0ABS1B6L2</accession>
<dbReference type="EMBL" id="JAEDAJ010000001">
    <property type="protein sequence ID" value="MBK0330288.1"/>
    <property type="molecule type" value="Genomic_DNA"/>
</dbReference>
<organism evidence="2 3">
    <name type="scientific">Brachybacterium halotolerans</name>
    <dbReference type="NCBI Taxonomy" id="2795215"/>
    <lineage>
        <taxon>Bacteria</taxon>
        <taxon>Bacillati</taxon>
        <taxon>Actinomycetota</taxon>
        <taxon>Actinomycetes</taxon>
        <taxon>Micrococcales</taxon>
        <taxon>Dermabacteraceae</taxon>
        <taxon>Brachybacterium</taxon>
    </lineage>
</organism>
<gene>
    <name evidence="2" type="ORF">I8D64_02590</name>
</gene>
<dbReference type="Proteomes" id="UP000612352">
    <property type="component" value="Unassembled WGS sequence"/>
</dbReference>
<dbReference type="Pfam" id="PF13740">
    <property type="entry name" value="ACT_6"/>
    <property type="match status" value="1"/>
</dbReference>
<dbReference type="Gene3D" id="3.30.70.260">
    <property type="match status" value="2"/>
</dbReference>
<feature type="domain" description="ACT" evidence="1">
    <location>
        <begin position="106"/>
        <end position="142"/>
    </location>
</feature>
<dbReference type="Pfam" id="PF01842">
    <property type="entry name" value="ACT"/>
    <property type="match status" value="1"/>
</dbReference>
<evidence type="ECO:0000259" key="1">
    <source>
        <dbReference type="Pfam" id="PF01842"/>
    </source>
</evidence>
<reference evidence="2 3" key="1">
    <citation type="submission" date="2020-12" db="EMBL/GenBank/DDBJ databases">
        <title>Brachybacterium sp. MASK1Z-5, whole genome shotgun sequence.</title>
        <authorList>
            <person name="Tuo L."/>
        </authorList>
    </citation>
    <scope>NUCLEOTIDE SEQUENCE [LARGE SCALE GENOMIC DNA]</scope>
    <source>
        <strain evidence="2 3">MASK1Z-5</strain>
    </source>
</reference>
<protein>
    <submittedName>
        <fullName evidence="2">ACT domain-containing protein</fullName>
    </submittedName>
</protein>
<dbReference type="InterPro" id="IPR002912">
    <property type="entry name" value="ACT_dom"/>
</dbReference>
<comment type="caution">
    <text evidence="2">The sequence shown here is derived from an EMBL/GenBank/DDBJ whole genome shotgun (WGS) entry which is preliminary data.</text>
</comment>
<dbReference type="InterPro" id="IPR050990">
    <property type="entry name" value="UPF0237/GcvR_regulator"/>
</dbReference>
<dbReference type="PIRSF" id="PIRSF028103">
    <property type="entry name" value="GcvR"/>
    <property type="match status" value="1"/>
</dbReference>
<dbReference type="RefSeq" id="WP_200500915.1">
    <property type="nucleotide sequence ID" value="NZ_JAEDAJ010000001.1"/>
</dbReference>
<proteinExistence type="predicted"/>
<dbReference type="InterPro" id="IPR016867">
    <property type="entry name" value="GcvR"/>
</dbReference>
<keyword evidence="3" id="KW-1185">Reference proteome</keyword>
<name>A0ABS1B6L2_9MICO</name>
<evidence type="ECO:0000313" key="2">
    <source>
        <dbReference type="EMBL" id="MBK0330288.1"/>
    </source>
</evidence>
<evidence type="ECO:0000313" key="3">
    <source>
        <dbReference type="Proteomes" id="UP000612352"/>
    </source>
</evidence>
<dbReference type="InterPro" id="IPR045865">
    <property type="entry name" value="ACT-like_dom_sf"/>
</dbReference>